<evidence type="ECO:0000259" key="2">
    <source>
        <dbReference type="SMART" id="SM00858"/>
    </source>
</evidence>
<dbReference type="Pfam" id="PF08239">
    <property type="entry name" value="SH3_3"/>
    <property type="match status" value="1"/>
</dbReference>
<dbReference type="Gene3D" id="2.30.30.40">
    <property type="entry name" value="SH3 Domains"/>
    <property type="match status" value="1"/>
</dbReference>
<name>A0ABQ1PNV9_9BACI</name>
<proteinExistence type="predicted"/>
<dbReference type="Pfam" id="PF08666">
    <property type="entry name" value="SAF"/>
    <property type="match status" value="1"/>
</dbReference>
<feature type="region of interest" description="Disordered" evidence="1">
    <location>
        <begin position="216"/>
        <end position="250"/>
    </location>
</feature>
<comment type="caution">
    <text evidence="3">The sequence shown here is derived from an EMBL/GenBank/DDBJ whole genome shotgun (WGS) entry which is preliminary data.</text>
</comment>
<feature type="compositionally biased region" description="Basic and acidic residues" evidence="1">
    <location>
        <begin position="218"/>
        <end position="233"/>
    </location>
</feature>
<gene>
    <name evidence="3" type="ORF">GCM10007216_33630</name>
</gene>
<dbReference type="NCBIfam" id="TIGR03177">
    <property type="entry name" value="pilus_cpaB"/>
    <property type="match status" value="1"/>
</dbReference>
<sequence length="303" mass="33651">MKPKRILTLALLSGLITTGVFYLFMNQASSSSVEKEAAKIEIVVAGEDIEKNQTITEELLTTRELEESEVHPEAIKDTAEITGKLATTGIKAGEPLMKHRVQSGEDEDEVIARKVTEGNRGFSIEVDYVKSVSNMIEPEDYVDIVVSIGKEEATTSELIQEKVRVLAVGKRMVEKKPDAPDEEYHAVTLELNQEDTVKVINASERGRLHLALHSKVTGQEKETAEEKEQKETAAELDPLPSRSVIRSGPGLDQGVITVVDQGTVLRDLEKEATDEDGRIWLNVETPDQQEGWISSRIIKYKDE</sequence>
<accession>A0ABQ1PNV9</accession>
<dbReference type="InterPro" id="IPR013974">
    <property type="entry name" value="SAF"/>
</dbReference>
<evidence type="ECO:0000313" key="3">
    <source>
        <dbReference type="EMBL" id="GGD00171.1"/>
    </source>
</evidence>
<organism evidence="3 4">
    <name type="scientific">Thalassobacillus devorans</name>
    <dbReference type="NCBI Taxonomy" id="279813"/>
    <lineage>
        <taxon>Bacteria</taxon>
        <taxon>Bacillati</taxon>
        <taxon>Bacillota</taxon>
        <taxon>Bacilli</taxon>
        <taxon>Bacillales</taxon>
        <taxon>Bacillaceae</taxon>
        <taxon>Thalassobacillus</taxon>
    </lineage>
</organism>
<evidence type="ECO:0000256" key="1">
    <source>
        <dbReference type="SAM" id="MobiDB-lite"/>
    </source>
</evidence>
<dbReference type="InterPro" id="IPR031571">
    <property type="entry name" value="RcpC_dom"/>
</dbReference>
<dbReference type="Proteomes" id="UP000619534">
    <property type="component" value="Unassembled WGS sequence"/>
</dbReference>
<dbReference type="Gene3D" id="3.90.1210.10">
    <property type="entry name" value="Antifreeze-like/N-acetylneuraminic acid synthase C-terminal domain"/>
    <property type="match status" value="1"/>
</dbReference>
<evidence type="ECO:0000313" key="4">
    <source>
        <dbReference type="Proteomes" id="UP000619534"/>
    </source>
</evidence>
<protein>
    <recommendedName>
        <fullName evidence="2">SAF domain-containing protein</fullName>
    </recommendedName>
</protein>
<dbReference type="InterPro" id="IPR036732">
    <property type="entry name" value="AFP_Neu5c_C_sf"/>
</dbReference>
<dbReference type="SUPFAM" id="SSF51269">
    <property type="entry name" value="AFP III-like domain"/>
    <property type="match status" value="1"/>
</dbReference>
<dbReference type="EMBL" id="BMCJ01000007">
    <property type="protein sequence ID" value="GGD00171.1"/>
    <property type="molecule type" value="Genomic_DNA"/>
</dbReference>
<dbReference type="RefSeq" id="WP_062438622.1">
    <property type="nucleotide sequence ID" value="NZ_BMCJ01000007.1"/>
</dbReference>
<dbReference type="SMART" id="SM00858">
    <property type="entry name" value="SAF"/>
    <property type="match status" value="1"/>
</dbReference>
<dbReference type="Pfam" id="PF16976">
    <property type="entry name" value="RcpC"/>
    <property type="match status" value="1"/>
</dbReference>
<dbReference type="InterPro" id="IPR017592">
    <property type="entry name" value="Pilus_assmbl_Flp-typ_CpaB"/>
</dbReference>
<reference evidence="4" key="1">
    <citation type="journal article" date="2019" name="Int. J. Syst. Evol. Microbiol.">
        <title>The Global Catalogue of Microorganisms (GCM) 10K type strain sequencing project: providing services to taxonomists for standard genome sequencing and annotation.</title>
        <authorList>
            <consortium name="The Broad Institute Genomics Platform"/>
            <consortium name="The Broad Institute Genome Sequencing Center for Infectious Disease"/>
            <person name="Wu L."/>
            <person name="Ma J."/>
        </authorList>
    </citation>
    <scope>NUCLEOTIDE SEQUENCE [LARGE SCALE GENOMIC DNA]</scope>
    <source>
        <strain evidence="4">CCM 7282</strain>
    </source>
</reference>
<keyword evidence="4" id="KW-1185">Reference proteome</keyword>
<dbReference type="CDD" id="cd11614">
    <property type="entry name" value="SAF_CpaB_FlgA_like"/>
    <property type="match status" value="1"/>
</dbReference>
<dbReference type="InterPro" id="IPR003646">
    <property type="entry name" value="SH3-like_bac-type"/>
</dbReference>
<feature type="domain" description="SAF" evidence="2">
    <location>
        <begin position="40"/>
        <end position="102"/>
    </location>
</feature>